<feature type="DNA-binding region" description="HMG box" evidence="1">
    <location>
        <begin position="477"/>
        <end position="543"/>
    </location>
</feature>
<proteinExistence type="predicted"/>
<dbReference type="OrthoDB" id="1919336at2759"/>
<dbReference type="PANTHER" id="PTHR46691">
    <property type="entry name" value="HIGH MOBILITY GROUP B PROTEIN 9"/>
    <property type="match status" value="1"/>
</dbReference>
<dbReference type="Gene3D" id="1.10.30.10">
    <property type="entry name" value="High mobility group box domain"/>
    <property type="match status" value="1"/>
</dbReference>
<dbReference type="AlphaFoldDB" id="A0A9D4ZAT1"/>
<dbReference type="Gene3D" id="1.10.150.60">
    <property type="entry name" value="ARID DNA-binding domain"/>
    <property type="match status" value="1"/>
</dbReference>
<dbReference type="SMART" id="SM00501">
    <property type="entry name" value="BRIGHT"/>
    <property type="match status" value="1"/>
</dbReference>
<dbReference type="GO" id="GO:0003677">
    <property type="term" value="F:DNA binding"/>
    <property type="evidence" value="ECO:0007669"/>
    <property type="project" value="UniProtKB-UniRule"/>
</dbReference>
<dbReference type="Pfam" id="PF01388">
    <property type="entry name" value="ARID"/>
    <property type="match status" value="1"/>
</dbReference>
<name>A0A9D4ZAT1_ADICA</name>
<evidence type="ECO:0000259" key="4">
    <source>
        <dbReference type="PROSITE" id="PS51011"/>
    </source>
</evidence>
<feature type="domain" description="ARID" evidence="4">
    <location>
        <begin position="242"/>
        <end position="333"/>
    </location>
</feature>
<dbReference type="EMBL" id="JABFUD020000017">
    <property type="protein sequence ID" value="KAI5067132.1"/>
    <property type="molecule type" value="Genomic_DNA"/>
</dbReference>
<dbReference type="SUPFAM" id="SSF46774">
    <property type="entry name" value="ARID-like"/>
    <property type="match status" value="1"/>
</dbReference>
<dbReference type="PROSITE" id="PS50118">
    <property type="entry name" value="HMG_BOX_2"/>
    <property type="match status" value="1"/>
</dbReference>
<keyword evidence="1" id="KW-0238">DNA-binding</keyword>
<evidence type="ECO:0000313" key="5">
    <source>
        <dbReference type="EMBL" id="KAI5067132.1"/>
    </source>
</evidence>
<reference evidence="5" key="1">
    <citation type="submission" date="2021-01" db="EMBL/GenBank/DDBJ databases">
        <title>Adiantum capillus-veneris genome.</title>
        <authorList>
            <person name="Fang Y."/>
            <person name="Liao Q."/>
        </authorList>
    </citation>
    <scope>NUCLEOTIDE SEQUENCE</scope>
    <source>
        <strain evidence="5">H3</strain>
        <tissue evidence="5">Leaf</tissue>
    </source>
</reference>
<organism evidence="5 6">
    <name type="scientific">Adiantum capillus-veneris</name>
    <name type="common">Maidenhair fern</name>
    <dbReference type="NCBI Taxonomy" id="13818"/>
    <lineage>
        <taxon>Eukaryota</taxon>
        <taxon>Viridiplantae</taxon>
        <taxon>Streptophyta</taxon>
        <taxon>Embryophyta</taxon>
        <taxon>Tracheophyta</taxon>
        <taxon>Polypodiopsida</taxon>
        <taxon>Polypodiidae</taxon>
        <taxon>Polypodiales</taxon>
        <taxon>Pteridineae</taxon>
        <taxon>Pteridaceae</taxon>
        <taxon>Vittarioideae</taxon>
        <taxon>Adiantum</taxon>
    </lineage>
</organism>
<dbReference type="PANTHER" id="PTHR46691:SF1">
    <property type="entry name" value="AT-RICH INTERACTIVE DOMAIN-CONTAINING PROTEIN 2"/>
    <property type="match status" value="1"/>
</dbReference>
<accession>A0A9D4ZAT1</accession>
<feature type="region of interest" description="Disordered" evidence="2">
    <location>
        <begin position="1"/>
        <end position="52"/>
    </location>
</feature>
<keyword evidence="6" id="KW-1185">Reference proteome</keyword>
<keyword evidence="1" id="KW-0539">Nucleus</keyword>
<evidence type="ECO:0000259" key="3">
    <source>
        <dbReference type="PROSITE" id="PS50118"/>
    </source>
</evidence>
<dbReference type="PROSITE" id="PS51011">
    <property type="entry name" value="ARID"/>
    <property type="match status" value="1"/>
</dbReference>
<protein>
    <submittedName>
        <fullName evidence="5">Uncharacterized protein</fullName>
    </submittedName>
</protein>
<evidence type="ECO:0000313" key="6">
    <source>
        <dbReference type="Proteomes" id="UP000886520"/>
    </source>
</evidence>
<dbReference type="SUPFAM" id="SSF47095">
    <property type="entry name" value="HMG-box"/>
    <property type="match status" value="1"/>
</dbReference>
<feature type="region of interest" description="Disordered" evidence="2">
    <location>
        <begin position="901"/>
        <end position="928"/>
    </location>
</feature>
<feature type="domain" description="HMG box" evidence="3">
    <location>
        <begin position="477"/>
        <end position="543"/>
    </location>
</feature>
<sequence>MEQREIVHGQIPRKMPYSDTFKEDVYVPSPPRTQEQSEYSQQMQSISDMPKQGDFQHVQVLPQYATFTPIPQRQGQNRPLRSSQAHPSLSLSLERPDMYGSPYPQAYHEAPVRPPFGRAPFDAERPVARTDDVRPHGGAVLDLEQQPFQHSEQRSLGNYNVNTSNAQGEAHTNLESAGGFGVCQETYNNSHGMDACNVGGSSEQVSDGVHFQLVSATEHPSHGQIEHHQYYPPASTTHDAIVRDPQLFMTTLDNFLATLGTKLTIPKIEGLDLNLHAFYCEVTARGGLAQVIRLGQWKELSQVLGICKFSLNMPYVLRKHYSSLLFHYEQVYYFREEGQLVAPPVPLPAPSLVERVPEVESPYEAPNDVLCATKKRKRKLDPLQVFGVDPARSIGTKVTGAISGKTEEGYFVTVVVGTEKLSGVMYHVTSDGENNQFASVPSLLDGIGSEENIAGLEVQLYGKVRREPIRKRNPNGPKRTRTGYHIFFSEQREKLRQLYPETKGLGKKVIEMWGKLPDNEKAPYIARGNQEREKYLTEYNEKMKLQPPLTGQAVNVSCKEQSISEQDHGAYYVSHDYHVSLEPESELPIEHTQLSEADQVYHAYNPNGPDLHPSDVEIPGDNLISEQAYEMQEDEADYAQEAGSDEDEDDAEQEENYEGEEDEAVYPSETAYEEQDGGEYEESRKKYSTQEASNAFPLKEPVSMEPRTHGISSTPKQPYYGQAHGYTYTPSIPQPMVGSPGSVPLKSMGQSPYPMQENGKVVFPHIQPSHSEASGGPLMSQQQYFSPDQYAYATGKREMISMPPEQAAFHRLEDMPSYSAPFHQNQGLVSGYRMRQMTPEQAYQGSYAYPMHLPHAQMYARPPPMQGYPLRYPHSPYPMPWSESQAMPYGHAYAPQIHQPQASVPEASGAAPASQVYPVQDGGPTYPA</sequence>
<dbReference type="SMART" id="SM01014">
    <property type="entry name" value="ARID"/>
    <property type="match status" value="1"/>
</dbReference>
<dbReference type="Pfam" id="PF00505">
    <property type="entry name" value="HMG_box"/>
    <property type="match status" value="1"/>
</dbReference>
<dbReference type="InterPro" id="IPR036910">
    <property type="entry name" value="HMG_box_dom_sf"/>
</dbReference>
<evidence type="ECO:0000256" key="1">
    <source>
        <dbReference type="PROSITE-ProRule" id="PRU00267"/>
    </source>
</evidence>
<feature type="region of interest" description="Disordered" evidence="2">
    <location>
        <begin position="633"/>
        <end position="693"/>
    </location>
</feature>
<evidence type="ECO:0000256" key="2">
    <source>
        <dbReference type="SAM" id="MobiDB-lite"/>
    </source>
</evidence>
<feature type="compositionally biased region" description="Low complexity" evidence="2">
    <location>
        <begin position="34"/>
        <end position="47"/>
    </location>
</feature>
<dbReference type="InterPro" id="IPR009071">
    <property type="entry name" value="HMG_box_dom"/>
</dbReference>
<dbReference type="InterPro" id="IPR036431">
    <property type="entry name" value="ARID_dom_sf"/>
</dbReference>
<dbReference type="InterPro" id="IPR001606">
    <property type="entry name" value="ARID_dom"/>
</dbReference>
<dbReference type="Proteomes" id="UP000886520">
    <property type="component" value="Chromosome 17"/>
</dbReference>
<dbReference type="GO" id="GO:0005634">
    <property type="term" value="C:nucleus"/>
    <property type="evidence" value="ECO:0007669"/>
    <property type="project" value="UniProtKB-UniRule"/>
</dbReference>
<comment type="caution">
    <text evidence="5">The sequence shown here is derived from an EMBL/GenBank/DDBJ whole genome shotgun (WGS) entry which is preliminary data.</text>
</comment>
<feature type="compositionally biased region" description="Acidic residues" evidence="2">
    <location>
        <begin position="671"/>
        <end position="680"/>
    </location>
</feature>
<feature type="compositionally biased region" description="Acidic residues" evidence="2">
    <location>
        <begin position="633"/>
        <end position="664"/>
    </location>
</feature>
<dbReference type="SMART" id="SM00398">
    <property type="entry name" value="HMG"/>
    <property type="match status" value="1"/>
</dbReference>
<gene>
    <name evidence="5" type="ORF">GOP47_0017660</name>
</gene>